<keyword evidence="3" id="KW-1185">Reference proteome</keyword>
<dbReference type="PANTHER" id="PTHR12151:SF25">
    <property type="entry name" value="LINALOOL DEHYDRATASE_ISOMERASE DOMAIN-CONTAINING PROTEIN"/>
    <property type="match status" value="1"/>
</dbReference>
<reference evidence="2 3" key="1">
    <citation type="journal article" date="2023" name="Int. J. Syst. Evol. Microbiol.">
        <title>Methylocystis iwaonis sp. nov., a type II methane-oxidizing bacterium from surface soil of a rice paddy field in Japan, and emended description of the genus Methylocystis (ex Whittenbury et al. 1970) Bowman et al. 1993.</title>
        <authorList>
            <person name="Kaise H."/>
            <person name="Sawadogo J.B."/>
            <person name="Alam M.S."/>
            <person name="Ueno C."/>
            <person name="Dianou D."/>
            <person name="Shinjo R."/>
            <person name="Asakawa S."/>
        </authorList>
    </citation>
    <scope>NUCLEOTIDE SEQUENCE [LARGE SCALE GENOMIC DNA]</scope>
    <source>
        <strain evidence="2 3">SS37A-Re</strain>
    </source>
</reference>
<name>A0ABN6VB55_9HYPH</name>
<dbReference type="EMBL" id="AP027142">
    <property type="protein sequence ID" value="BDV32540.1"/>
    <property type="molecule type" value="Genomic_DNA"/>
</dbReference>
<gene>
    <name evidence="2" type="ORF">SS37A_00690</name>
</gene>
<evidence type="ECO:0000313" key="3">
    <source>
        <dbReference type="Proteomes" id="UP001317629"/>
    </source>
</evidence>
<evidence type="ECO:0000256" key="1">
    <source>
        <dbReference type="ARBA" id="ARBA00010996"/>
    </source>
</evidence>
<dbReference type="Proteomes" id="UP001317629">
    <property type="component" value="Chromosome"/>
</dbReference>
<dbReference type="Pfam" id="PF02630">
    <property type="entry name" value="SCO1-SenC"/>
    <property type="match status" value="1"/>
</dbReference>
<dbReference type="InterPro" id="IPR036249">
    <property type="entry name" value="Thioredoxin-like_sf"/>
</dbReference>
<proteinExistence type="inferred from homology"/>
<dbReference type="CDD" id="cd02968">
    <property type="entry name" value="SCO"/>
    <property type="match status" value="1"/>
</dbReference>
<dbReference type="InterPro" id="IPR003782">
    <property type="entry name" value="SCO1/SenC"/>
</dbReference>
<accession>A0ABN6VB55</accession>
<protein>
    <submittedName>
        <fullName evidence="2">Photosynthetic protein synthase I</fullName>
    </submittedName>
</protein>
<sequence length="205" mass="22796">MANFGIAPRLPIWVALSVSLSLVTLAGSRAAQLDTGIVRSELRFVAPEITLTDDARRPVRLDQLLAERRPVIVQFIFTSCTTICGVLTSTLAAARNELSAIGGDYQAISITIDPDYDTPERLHEFAGNFPLDDHWRLLTGRSDDIARVLATFDARFANDAKANHRAYTYLRGAPDQPWVRIEGLINCKQLVSEYRSVVENAHHLH</sequence>
<evidence type="ECO:0000313" key="2">
    <source>
        <dbReference type="EMBL" id="BDV32540.1"/>
    </source>
</evidence>
<dbReference type="PANTHER" id="PTHR12151">
    <property type="entry name" value="ELECTRON TRANSPORT PROTIN SCO1/SENC FAMILY MEMBER"/>
    <property type="match status" value="1"/>
</dbReference>
<dbReference type="Gene3D" id="3.40.30.10">
    <property type="entry name" value="Glutaredoxin"/>
    <property type="match status" value="1"/>
</dbReference>
<dbReference type="SUPFAM" id="SSF52833">
    <property type="entry name" value="Thioredoxin-like"/>
    <property type="match status" value="1"/>
</dbReference>
<comment type="similarity">
    <text evidence="1">Belongs to the SCO1/2 family.</text>
</comment>
<organism evidence="2 3">
    <name type="scientific">Methylocystis iwaonis</name>
    <dbReference type="NCBI Taxonomy" id="2885079"/>
    <lineage>
        <taxon>Bacteria</taxon>
        <taxon>Pseudomonadati</taxon>
        <taxon>Pseudomonadota</taxon>
        <taxon>Alphaproteobacteria</taxon>
        <taxon>Hyphomicrobiales</taxon>
        <taxon>Methylocystaceae</taxon>
        <taxon>Methylocystis</taxon>
    </lineage>
</organism>